<evidence type="ECO:0000313" key="3">
    <source>
        <dbReference type="Proteomes" id="UP001239167"/>
    </source>
</evidence>
<feature type="domain" description="YqgF/RNase H-like" evidence="1">
    <location>
        <begin position="11"/>
        <end position="97"/>
    </location>
</feature>
<dbReference type="SMART" id="SM00732">
    <property type="entry name" value="YqgFc"/>
    <property type="match status" value="1"/>
</dbReference>
<dbReference type="InterPro" id="IPR006641">
    <property type="entry name" value="YqgF/RNaseH-like_dom"/>
</dbReference>
<name>A0ABT9Y5J8_9FIRM</name>
<sequence length="144" mass="16184">MIWIIMETDEKCIIAIDPGREKCGVAVLTVNRRTLVQKTVSAGKLAAVLKALEIRYQITVFALGSGTTGKMTKKMLEEEFPSMKVVVVDEYRTTDEARKRYWQENPPKGLLRFIPSGMLVPPVPVDDFAAVVIGEKYLTHMKNL</sequence>
<gene>
    <name evidence="2" type="ORF">J2S01_000809</name>
</gene>
<keyword evidence="3" id="KW-1185">Reference proteome</keyword>
<protein>
    <submittedName>
        <fullName evidence="2">RNase H-fold protein (Predicted Holliday junction resolvase)</fullName>
    </submittedName>
</protein>
<evidence type="ECO:0000259" key="1">
    <source>
        <dbReference type="SMART" id="SM00732"/>
    </source>
</evidence>
<dbReference type="SUPFAM" id="SSF53098">
    <property type="entry name" value="Ribonuclease H-like"/>
    <property type="match status" value="1"/>
</dbReference>
<dbReference type="EMBL" id="JAUSUE010000004">
    <property type="protein sequence ID" value="MDQ0203102.1"/>
    <property type="molecule type" value="Genomic_DNA"/>
</dbReference>
<dbReference type="InterPro" id="IPR037027">
    <property type="entry name" value="YqgF/RNaseH-like_dom_sf"/>
</dbReference>
<evidence type="ECO:0000313" key="2">
    <source>
        <dbReference type="EMBL" id="MDQ0203102.1"/>
    </source>
</evidence>
<dbReference type="Proteomes" id="UP001239167">
    <property type="component" value="Unassembled WGS sequence"/>
</dbReference>
<organism evidence="2 3">
    <name type="scientific">Pectinatus haikarae</name>
    <dbReference type="NCBI Taxonomy" id="349096"/>
    <lineage>
        <taxon>Bacteria</taxon>
        <taxon>Bacillati</taxon>
        <taxon>Bacillota</taxon>
        <taxon>Negativicutes</taxon>
        <taxon>Selenomonadales</taxon>
        <taxon>Selenomonadaceae</taxon>
        <taxon>Pectinatus</taxon>
    </lineage>
</organism>
<dbReference type="RefSeq" id="WP_231038455.1">
    <property type="nucleotide sequence ID" value="NZ_CP116940.1"/>
</dbReference>
<accession>A0ABT9Y5J8</accession>
<dbReference type="Gene3D" id="3.30.420.140">
    <property type="entry name" value="YqgF/RNase H-like domain"/>
    <property type="match status" value="1"/>
</dbReference>
<dbReference type="InterPro" id="IPR012337">
    <property type="entry name" value="RNaseH-like_sf"/>
</dbReference>
<proteinExistence type="predicted"/>
<comment type="caution">
    <text evidence="2">The sequence shown here is derived from an EMBL/GenBank/DDBJ whole genome shotgun (WGS) entry which is preliminary data.</text>
</comment>
<reference evidence="2 3" key="1">
    <citation type="submission" date="2023-07" db="EMBL/GenBank/DDBJ databases">
        <title>Genomic Encyclopedia of Type Strains, Phase IV (KMG-IV): sequencing the most valuable type-strain genomes for metagenomic binning, comparative biology and taxonomic classification.</title>
        <authorList>
            <person name="Goeker M."/>
        </authorList>
    </citation>
    <scope>NUCLEOTIDE SEQUENCE [LARGE SCALE GENOMIC DNA]</scope>
    <source>
        <strain evidence="2 3">DSM 16980</strain>
    </source>
</reference>